<organism evidence="1">
    <name type="scientific">Bacillus thuringiensis DB27</name>
    <dbReference type="NCBI Taxonomy" id="1431339"/>
    <lineage>
        <taxon>Bacteria</taxon>
        <taxon>Bacillati</taxon>
        <taxon>Bacillota</taxon>
        <taxon>Bacilli</taxon>
        <taxon>Bacillales</taxon>
        <taxon>Bacillaceae</taxon>
        <taxon>Bacillus</taxon>
        <taxon>Bacillus cereus group</taxon>
    </lineage>
</organism>
<dbReference type="AlphaFoldDB" id="W8YAX7"/>
<reference evidence="1" key="1">
    <citation type="submission" date="2014-01" db="EMBL/GenBank/DDBJ databases">
        <title>Draft genome sequence of highly nematicidal Bacillus thuringiensis DB27.</title>
        <authorList>
            <person name="Iatsenko I."/>
            <person name="Pickard D."/>
            <person name="Corton C."/>
            <person name="Dougan G."/>
            <person name="Sommer R.J."/>
        </authorList>
    </citation>
    <scope>NUCLEOTIDE SEQUENCE [LARGE SCALE GENOMIC DNA]</scope>
    <source>
        <strain evidence="1">DB27</strain>
    </source>
</reference>
<reference evidence="1" key="2">
    <citation type="submission" date="2014-01" db="EMBL/GenBank/DDBJ databases">
        <authorList>
            <person name="Aslett M."/>
        </authorList>
    </citation>
    <scope>NUCLEOTIDE SEQUENCE [LARGE SCALE GENOMIC DNA]</scope>
    <source>
        <strain evidence="1">DB27</strain>
    </source>
</reference>
<gene>
    <name evidence="1" type="ORF">BTDB27_001913</name>
</gene>
<dbReference type="RefSeq" id="WP_155251471.1">
    <property type="nucleotide sequence ID" value="NZ_HG810017.1"/>
</dbReference>
<dbReference type="Proteomes" id="UP000030682">
    <property type="component" value="Unassembled WGS sequence"/>
</dbReference>
<dbReference type="EMBL" id="HG810017">
    <property type="protein sequence ID" value="CDN35571.1"/>
    <property type="molecule type" value="Genomic_DNA"/>
</dbReference>
<accession>W8YAX7</accession>
<proteinExistence type="predicted"/>
<name>W8YAX7_BACTU</name>
<sequence length="46" mass="5573">MDKYDLYRKLDEHIKLLMDKSGATEEEVVNQWLESIEETNEQLEKM</sequence>
<dbReference type="HOGENOM" id="CLU_3180500_0_0_9"/>
<evidence type="ECO:0000313" key="1">
    <source>
        <dbReference type="EMBL" id="CDN35571.1"/>
    </source>
</evidence>
<protein>
    <submittedName>
        <fullName evidence="1">Uncharacterized protein</fullName>
    </submittedName>
</protein>